<evidence type="ECO:0000313" key="2">
    <source>
        <dbReference type="Proteomes" id="UP000718564"/>
    </source>
</evidence>
<sequence length="73" mass="8378">MNHTDLQSQLLDQLPSGQTVNFEYGILEAQTRLVVQQCTNEIKTLMRRNSQDIIDIGQKLIEVKQHLGHGSFR</sequence>
<accession>A0ABX1P4B4</accession>
<evidence type="ECO:0000313" key="1">
    <source>
        <dbReference type="EMBL" id="NMG18470.1"/>
    </source>
</evidence>
<protein>
    <submittedName>
        <fullName evidence="1">Uncharacterized protein</fullName>
    </submittedName>
</protein>
<gene>
    <name evidence="1" type="ORF">DP116_03000</name>
</gene>
<keyword evidence="2" id="KW-1185">Reference proteome</keyword>
<reference evidence="1 2" key="1">
    <citation type="submission" date="2018-06" db="EMBL/GenBank/DDBJ databases">
        <title>Comparative genomics of Brasilonema spp. strains.</title>
        <authorList>
            <person name="Alvarenga D.O."/>
            <person name="Fiore M.F."/>
            <person name="Varani A.M."/>
        </authorList>
    </citation>
    <scope>NUCLEOTIDE SEQUENCE [LARGE SCALE GENOMIC DNA]</scope>
    <source>
        <strain evidence="1 2">SPC951</strain>
    </source>
</reference>
<dbReference type="EMBL" id="QMEB01000012">
    <property type="protein sequence ID" value="NMG18470.1"/>
    <property type="molecule type" value="Genomic_DNA"/>
</dbReference>
<name>A0ABX1P4B4_9CYAN</name>
<dbReference type="RefSeq" id="WP_169153758.1">
    <property type="nucleotide sequence ID" value="NZ_CAWPJE010000327.1"/>
</dbReference>
<dbReference type="Proteomes" id="UP000718564">
    <property type="component" value="Unassembled WGS sequence"/>
</dbReference>
<organism evidence="1 2">
    <name type="scientific">Brasilonema bromeliae SPC951</name>
    <dbReference type="NCBI Taxonomy" id="385972"/>
    <lineage>
        <taxon>Bacteria</taxon>
        <taxon>Bacillati</taxon>
        <taxon>Cyanobacteriota</taxon>
        <taxon>Cyanophyceae</taxon>
        <taxon>Nostocales</taxon>
        <taxon>Scytonemataceae</taxon>
        <taxon>Brasilonema</taxon>
        <taxon>Bromeliae group (in: Brasilonema)</taxon>
    </lineage>
</organism>
<comment type="caution">
    <text evidence="1">The sequence shown here is derived from an EMBL/GenBank/DDBJ whole genome shotgun (WGS) entry which is preliminary data.</text>
</comment>
<proteinExistence type="predicted"/>